<accession>A0A8D8E758</accession>
<dbReference type="AlphaFoldDB" id="A0A8D8E758"/>
<organism evidence="2">
    <name type="scientific">Culex pipiens</name>
    <name type="common">House mosquito</name>
    <dbReference type="NCBI Taxonomy" id="7175"/>
    <lineage>
        <taxon>Eukaryota</taxon>
        <taxon>Metazoa</taxon>
        <taxon>Ecdysozoa</taxon>
        <taxon>Arthropoda</taxon>
        <taxon>Hexapoda</taxon>
        <taxon>Insecta</taxon>
        <taxon>Pterygota</taxon>
        <taxon>Neoptera</taxon>
        <taxon>Endopterygota</taxon>
        <taxon>Diptera</taxon>
        <taxon>Nematocera</taxon>
        <taxon>Culicoidea</taxon>
        <taxon>Culicidae</taxon>
        <taxon>Culicinae</taxon>
        <taxon>Culicini</taxon>
        <taxon>Culex</taxon>
        <taxon>Culex</taxon>
    </lineage>
</organism>
<dbReference type="EMBL" id="HBUE01182959">
    <property type="protein sequence ID" value="CAG6521337.1"/>
    <property type="molecule type" value="Transcribed_RNA"/>
</dbReference>
<dbReference type="EMBL" id="HBUE01182960">
    <property type="protein sequence ID" value="CAG6521339.1"/>
    <property type="molecule type" value="Transcribed_RNA"/>
</dbReference>
<reference evidence="2" key="1">
    <citation type="submission" date="2021-05" db="EMBL/GenBank/DDBJ databases">
        <authorList>
            <person name="Alioto T."/>
            <person name="Alioto T."/>
            <person name="Gomez Garrido J."/>
        </authorList>
    </citation>
    <scope>NUCLEOTIDE SEQUENCE</scope>
</reference>
<dbReference type="EMBL" id="HBUE01288601">
    <property type="protein sequence ID" value="CAG6572919.1"/>
    <property type="molecule type" value="Transcribed_RNA"/>
</dbReference>
<dbReference type="EMBL" id="HBUE01182958">
    <property type="protein sequence ID" value="CAG6521335.1"/>
    <property type="molecule type" value="Transcribed_RNA"/>
</dbReference>
<dbReference type="EMBL" id="HBUE01288602">
    <property type="protein sequence ID" value="CAG6572921.1"/>
    <property type="molecule type" value="Transcribed_RNA"/>
</dbReference>
<feature type="compositionally biased region" description="Basic and acidic residues" evidence="1">
    <location>
        <begin position="114"/>
        <end position="130"/>
    </location>
</feature>
<dbReference type="EMBL" id="HBUE01111055">
    <property type="protein sequence ID" value="CAG6488878.1"/>
    <property type="molecule type" value="Transcribed_RNA"/>
</dbReference>
<protein>
    <submittedName>
        <fullName evidence="2">(northern house mosquito) hypothetical protein</fullName>
    </submittedName>
</protein>
<dbReference type="EMBL" id="HBUE01288603">
    <property type="protein sequence ID" value="CAG6572923.1"/>
    <property type="molecule type" value="Transcribed_RNA"/>
</dbReference>
<sequence length="130" mass="14505">MPCRHRYENLHQLLHQEGANDWRPGTGVQRYRRTNRRRLQALPDGGHLVLGGGGLPLRPGNVPVLFPHHRREPPVRARVRPAPEAAQLEPGGGADGGRPKVNRVHLAHGVTAEGEPHRADFEQEIPPRPR</sequence>
<proteinExistence type="predicted"/>
<feature type="region of interest" description="Disordered" evidence="1">
    <location>
        <begin position="71"/>
        <end position="130"/>
    </location>
</feature>
<dbReference type="EMBL" id="HBUE01182957">
    <property type="protein sequence ID" value="CAG6521333.1"/>
    <property type="molecule type" value="Transcribed_RNA"/>
</dbReference>
<dbReference type="EMBL" id="HBUE01288600">
    <property type="protein sequence ID" value="CAG6572917.1"/>
    <property type="molecule type" value="Transcribed_RNA"/>
</dbReference>
<evidence type="ECO:0000313" key="2">
    <source>
        <dbReference type="EMBL" id="CAG6521335.1"/>
    </source>
</evidence>
<name>A0A8D8E758_CULPI</name>
<evidence type="ECO:0000256" key="1">
    <source>
        <dbReference type="SAM" id="MobiDB-lite"/>
    </source>
</evidence>